<comment type="catalytic activity">
    <reaction evidence="16">
        <text>K(+)(out) + ATP + H2O = K(+)(in) + ADP + phosphate + H(+)</text>
        <dbReference type="Rhea" id="RHEA:16777"/>
        <dbReference type="ChEBI" id="CHEBI:15377"/>
        <dbReference type="ChEBI" id="CHEBI:15378"/>
        <dbReference type="ChEBI" id="CHEBI:29103"/>
        <dbReference type="ChEBI" id="CHEBI:30616"/>
        <dbReference type="ChEBI" id="CHEBI:43474"/>
        <dbReference type="ChEBI" id="CHEBI:456216"/>
        <dbReference type="EC" id="7.2.2.6"/>
    </reaction>
</comment>
<keyword evidence="14 16" id="KW-0406">Ion transport</keyword>
<dbReference type="SUPFAM" id="SSF81653">
    <property type="entry name" value="Calcium ATPase, transduction domain A"/>
    <property type="match status" value="1"/>
</dbReference>
<evidence type="ECO:0000256" key="9">
    <source>
        <dbReference type="ARBA" id="ARBA00022840"/>
    </source>
</evidence>
<evidence type="ECO:0000256" key="12">
    <source>
        <dbReference type="ARBA" id="ARBA00022967"/>
    </source>
</evidence>
<keyword evidence="8 16" id="KW-0547">Nucleotide-binding</keyword>
<comment type="similarity">
    <text evidence="16">Belongs to the cation transport ATPase (P-type) (TC 3.A.3) family. Type IA subfamily.</text>
</comment>
<feature type="domain" description="P-type ATPase A" evidence="18">
    <location>
        <begin position="132"/>
        <end position="222"/>
    </location>
</feature>
<feature type="binding site" evidence="16">
    <location>
        <position position="424"/>
    </location>
    <ligand>
        <name>ATP</name>
        <dbReference type="ChEBI" id="CHEBI:30616"/>
    </ligand>
</feature>
<feature type="transmembrane region" description="Helical" evidence="16">
    <location>
        <begin position="49"/>
        <end position="69"/>
    </location>
</feature>
<dbReference type="Pfam" id="PF00702">
    <property type="entry name" value="Hydrolase"/>
    <property type="match status" value="1"/>
</dbReference>
<comment type="subcellular location">
    <subcellularLocation>
        <location evidence="1 16">Cell membrane</location>
        <topology evidence="1 16">Multi-pass membrane protein</topology>
    </subcellularLocation>
</comment>
<dbReference type="GO" id="GO:0000287">
    <property type="term" value="F:magnesium ion binding"/>
    <property type="evidence" value="ECO:0007669"/>
    <property type="project" value="UniProtKB-UniRule"/>
</dbReference>
<keyword evidence="5 16" id="KW-0597">Phosphoprotein</keyword>
<evidence type="ECO:0000256" key="8">
    <source>
        <dbReference type="ARBA" id="ARBA00022741"/>
    </source>
</evidence>
<proteinExistence type="inferred from homology"/>
<sequence>MTATAIHPTERTQPAVSTGRKRVQGGLLDPKMLWKATPDALRKLNPRTLWRNPVMFIVEIGAAWSTALAIVDPTWFAWVTVIWLWLTVLFANLAEAVAEGRGKAQAETLRRAKTQTMARRLRDWAPGATAIEEAVAAPQLQRGDIVVVEAGQVIPGDGDVVEGIASVDESAITGESAPVIRESGGDRSAVTGGTTVLSDRIVVKITQKPGESFIDRMIALVEGANRQKTPNEIALNILLAALTIIFVFAVATLQPLAIYSKANNPGVPDGQALNASGVTGIVMVSLLVCLIPTTIGALLSAIGIAGMDRLVQRNVLAMSGRAVEAAGDVNTLLLDKTGTITLGNRQAAAFIPLDGVSPEQLADAAQLSSLADETPEGRSVVVFAKQHFGLRARTPGELSKAQWVTFSATTRMSGVDLDGQLLRKGAASSVAEWVRARGGKVPEQLGEVVDGISAGGGTPLVVGESRDGEVAVLGVIHLKDVVKQGMRERFDEMRRMGIRTVMITGDNPLTAKAIADEAGVDDFLAEATPEDKLDLIKREQAGGKLVAMTGDGTNDAPALAQADVGVAMNTGTSAAKEAGNMVDLDSDPTKLIEIVEIGKQLLITRGALTTFSIANDIAKYFAIIPAMFVALFPGLDLLNVMRLHSPQSAILSAVIFNAVVIVALIPLSLRGVRYTPSSASKLLSRNLYVYGLGGIVAPFIGIKLIDLIVQFIPGMS</sequence>
<keyword evidence="12 16" id="KW-1278">Translocase</keyword>
<evidence type="ECO:0000256" key="10">
    <source>
        <dbReference type="ARBA" id="ARBA00022842"/>
    </source>
</evidence>
<dbReference type="GO" id="GO:0005524">
    <property type="term" value="F:ATP binding"/>
    <property type="evidence" value="ECO:0007669"/>
    <property type="project" value="UniProtKB-UniRule"/>
</dbReference>
<dbReference type="InterPro" id="IPR001757">
    <property type="entry name" value="P_typ_ATPase"/>
</dbReference>
<evidence type="ECO:0000256" key="17">
    <source>
        <dbReference type="SAM" id="MobiDB-lite"/>
    </source>
</evidence>
<reference evidence="19 20" key="1">
    <citation type="submission" date="2016-06" db="EMBL/GenBank/DDBJ databases">
        <authorList>
            <person name="Kjaerup R.B."/>
            <person name="Dalgaard T.S."/>
            <person name="Juul-Madsen H.R."/>
        </authorList>
    </citation>
    <scope>NUCLEOTIDE SEQUENCE [LARGE SCALE GENOMIC DNA]</scope>
    <source>
        <strain evidence="19 20">852002-51834_SCH5396731</strain>
    </source>
</reference>
<dbReference type="InterPro" id="IPR018303">
    <property type="entry name" value="ATPase_P-typ_P_site"/>
</dbReference>
<dbReference type="CDD" id="cd02078">
    <property type="entry name" value="P-type_ATPase_K"/>
    <property type="match status" value="1"/>
</dbReference>
<dbReference type="GO" id="GO:0005886">
    <property type="term" value="C:plasma membrane"/>
    <property type="evidence" value="ECO:0007669"/>
    <property type="project" value="UniProtKB-SubCell"/>
</dbReference>
<feature type="transmembrane region" description="Helical" evidence="16">
    <location>
        <begin position="647"/>
        <end position="667"/>
    </location>
</feature>
<dbReference type="NCBIfam" id="TIGR01497">
    <property type="entry name" value="kdpB"/>
    <property type="match status" value="1"/>
</dbReference>
<dbReference type="InterPro" id="IPR006391">
    <property type="entry name" value="P-type_ATPase_bsu_IA"/>
</dbReference>
<dbReference type="PANTHER" id="PTHR43743:SF1">
    <property type="entry name" value="POTASSIUM-TRANSPORTING ATPASE ATP-BINDING SUBUNIT"/>
    <property type="match status" value="1"/>
</dbReference>
<evidence type="ECO:0000256" key="3">
    <source>
        <dbReference type="ARBA" id="ARBA00022475"/>
    </source>
</evidence>
<dbReference type="InterPro" id="IPR023214">
    <property type="entry name" value="HAD_sf"/>
</dbReference>
<comment type="caution">
    <text evidence="19">The sequence shown here is derived from an EMBL/GenBank/DDBJ whole genome shotgun (WGS) entry which is preliminary data.</text>
</comment>
<comment type="subunit">
    <text evidence="16">The system is composed of three essential subunits: KdpA, KdpB and KdpC.</text>
</comment>
<dbReference type="InterPro" id="IPR023298">
    <property type="entry name" value="ATPase_P-typ_TM_dom_sf"/>
</dbReference>
<dbReference type="PRINTS" id="PR00119">
    <property type="entry name" value="CATATPASE"/>
</dbReference>
<feature type="transmembrane region" description="Helical" evidence="16">
    <location>
        <begin position="687"/>
        <end position="712"/>
    </location>
</feature>
<keyword evidence="6 16" id="KW-0812">Transmembrane</keyword>
<dbReference type="InterPro" id="IPR023299">
    <property type="entry name" value="ATPase_P-typ_cyto_dom_N"/>
</dbReference>
<dbReference type="Gene3D" id="3.40.50.1000">
    <property type="entry name" value="HAD superfamily/HAD-like"/>
    <property type="match status" value="1"/>
</dbReference>
<feature type="binding site" evidence="16">
    <location>
        <position position="551"/>
    </location>
    <ligand>
        <name>Mg(2+)</name>
        <dbReference type="ChEBI" id="CHEBI:18420"/>
    </ligand>
</feature>
<evidence type="ECO:0000313" key="19">
    <source>
        <dbReference type="EMBL" id="OBB86159.1"/>
    </source>
</evidence>
<keyword evidence="10 16" id="KW-0460">Magnesium</keyword>
<evidence type="ECO:0000256" key="16">
    <source>
        <dbReference type="HAMAP-Rule" id="MF_00285"/>
    </source>
</evidence>
<organism evidence="19 20">
    <name type="scientific">Mycobacterium colombiense</name>
    <dbReference type="NCBI Taxonomy" id="339268"/>
    <lineage>
        <taxon>Bacteria</taxon>
        <taxon>Bacillati</taxon>
        <taxon>Actinomycetota</taxon>
        <taxon>Actinomycetes</taxon>
        <taxon>Mycobacteriales</taxon>
        <taxon>Mycobacteriaceae</taxon>
        <taxon>Mycobacterium</taxon>
        <taxon>Mycobacterium avium complex (MAC)</taxon>
    </lineage>
</organism>
<dbReference type="PROSITE" id="PS00154">
    <property type="entry name" value="ATPASE_E1_E2"/>
    <property type="match status" value="1"/>
</dbReference>
<dbReference type="RefSeq" id="WP_064878957.1">
    <property type="nucleotide sequence ID" value="NZ_LZSX01000032.1"/>
</dbReference>
<feature type="transmembrane region" description="Helical" evidence="16">
    <location>
        <begin position="75"/>
        <end position="94"/>
    </location>
</feature>
<evidence type="ECO:0000256" key="15">
    <source>
        <dbReference type="ARBA" id="ARBA00023136"/>
    </source>
</evidence>
<feature type="region of interest" description="Disordered" evidence="17">
    <location>
        <begin position="1"/>
        <end position="20"/>
    </location>
</feature>
<evidence type="ECO:0000313" key="20">
    <source>
        <dbReference type="Proteomes" id="UP000091914"/>
    </source>
</evidence>
<feature type="transmembrane region" description="Helical" evidence="16">
    <location>
        <begin position="233"/>
        <end position="258"/>
    </location>
</feature>
<dbReference type="Gene3D" id="2.70.150.10">
    <property type="entry name" value="Calcium-transporting ATPase, cytoplasmic transduction domain A"/>
    <property type="match status" value="1"/>
</dbReference>
<keyword evidence="7 16" id="KW-0479">Metal-binding</keyword>
<evidence type="ECO:0000256" key="7">
    <source>
        <dbReference type="ARBA" id="ARBA00022723"/>
    </source>
</evidence>
<keyword evidence="11 16" id="KW-0630">Potassium</keyword>
<dbReference type="AlphaFoldDB" id="A0A1A0VSH1"/>
<dbReference type="SFLD" id="SFLDF00027">
    <property type="entry name" value="p-type_atpase"/>
    <property type="match status" value="1"/>
</dbReference>
<keyword evidence="3 16" id="KW-1003">Cell membrane</keyword>
<dbReference type="InterPro" id="IPR008250">
    <property type="entry name" value="ATPase_P-typ_transduc_dom_A_sf"/>
</dbReference>
<keyword evidence="4 16" id="KW-0633">Potassium transport</keyword>
<evidence type="ECO:0000259" key="18">
    <source>
        <dbReference type="Pfam" id="PF00122"/>
    </source>
</evidence>
<dbReference type="EMBL" id="LZSX01000032">
    <property type="protein sequence ID" value="OBB86159.1"/>
    <property type="molecule type" value="Genomic_DNA"/>
</dbReference>
<evidence type="ECO:0000256" key="6">
    <source>
        <dbReference type="ARBA" id="ARBA00022692"/>
    </source>
</evidence>
<evidence type="ECO:0000256" key="1">
    <source>
        <dbReference type="ARBA" id="ARBA00004651"/>
    </source>
</evidence>
<keyword evidence="15 16" id="KW-0472">Membrane</keyword>
<dbReference type="InterPro" id="IPR059000">
    <property type="entry name" value="ATPase_P-type_domA"/>
</dbReference>
<dbReference type="InterPro" id="IPR036412">
    <property type="entry name" value="HAD-like_sf"/>
</dbReference>
<dbReference type="FunFam" id="2.70.150.10:FF:000033">
    <property type="entry name" value="Potassium-transporting ATPase ATP-binding subunit"/>
    <property type="match status" value="1"/>
</dbReference>
<feature type="binding site" evidence="16">
    <location>
        <position position="372"/>
    </location>
    <ligand>
        <name>ATP</name>
        <dbReference type="ChEBI" id="CHEBI:30616"/>
    </ligand>
</feature>
<dbReference type="GO" id="GO:0016887">
    <property type="term" value="F:ATP hydrolysis activity"/>
    <property type="evidence" value="ECO:0007669"/>
    <property type="project" value="InterPro"/>
</dbReference>
<dbReference type="PANTHER" id="PTHR43743">
    <property type="entry name" value="POTASSIUM-TRANSPORTING ATPASE ATP-BINDING SUBUNIT"/>
    <property type="match status" value="1"/>
</dbReference>
<dbReference type="InterPro" id="IPR044492">
    <property type="entry name" value="P_typ_ATPase_HD_dom"/>
</dbReference>
<dbReference type="FunFam" id="3.40.1110.10:FF:000007">
    <property type="entry name" value="Potassium-transporting ATPase ATP-binding subunit"/>
    <property type="match status" value="1"/>
</dbReference>
<evidence type="ECO:0000256" key="5">
    <source>
        <dbReference type="ARBA" id="ARBA00022553"/>
    </source>
</evidence>
<evidence type="ECO:0000256" key="14">
    <source>
        <dbReference type="ARBA" id="ARBA00023065"/>
    </source>
</evidence>
<dbReference type="Pfam" id="PF00122">
    <property type="entry name" value="E1-E2_ATPase"/>
    <property type="match status" value="1"/>
</dbReference>
<dbReference type="NCBIfam" id="TIGR01494">
    <property type="entry name" value="ATPase_P-type"/>
    <property type="match status" value="1"/>
</dbReference>
<feature type="binding site" evidence="16">
    <location>
        <begin position="406"/>
        <end position="413"/>
    </location>
    <ligand>
        <name>ATP</name>
        <dbReference type="ChEBI" id="CHEBI:30616"/>
    </ligand>
</feature>
<dbReference type="HAMAP" id="MF_00285">
    <property type="entry name" value="KdpB"/>
    <property type="match status" value="1"/>
</dbReference>
<dbReference type="EC" id="7.2.2.6" evidence="16"/>
<keyword evidence="9 16" id="KW-0067">ATP-binding</keyword>
<gene>
    <name evidence="16" type="primary">kdpB</name>
    <name evidence="19" type="ORF">A5760_05415</name>
</gene>
<evidence type="ECO:0000256" key="13">
    <source>
        <dbReference type="ARBA" id="ARBA00022989"/>
    </source>
</evidence>
<protein>
    <recommendedName>
        <fullName evidence="16">Potassium-transporting ATPase ATP-binding subunit</fullName>
        <ecNumber evidence="16">7.2.2.6</ecNumber>
    </recommendedName>
    <alternativeName>
        <fullName evidence="16">ATP phosphohydrolase [potassium-transporting] B chain</fullName>
    </alternativeName>
    <alternativeName>
        <fullName evidence="16">Potassium-binding and translocating subunit B</fullName>
    </alternativeName>
    <alternativeName>
        <fullName evidence="16">Potassium-translocating ATPase B chain</fullName>
    </alternativeName>
</protein>
<dbReference type="GO" id="GO:0008556">
    <property type="term" value="F:P-type potassium transmembrane transporter activity"/>
    <property type="evidence" value="ECO:0007669"/>
    <property type="project" value="UniProtKB-UniRule"/>
</dbReference>
<dbReference type="SUPFAM" id="SSF56784">
    <property type="entry name" value="HAD-like"/>
    <property type="match status" value="1"/>
</dbReference>
<evidence type="ECO:0000256" key="4">
    <source>
        <dbReference type="ARBA" id="ARBA00022538"/>
    </source>
</evidence>
<feature type="binding site" evidence="16">
    <location>
        <position position="555"/>
    </location>
    <ligand>
        <name>Mg(2+)</name>
        <dbReference type="ChEBI" id="CHEBI:18420"/>
    </ligand>
</feature>
<name>A0A1A0VSH1_9MYCO</name>
<dbReference type="SFLD" id="SFLDS00003">
    <property type="entry name" value="Haloacid_Dehalogenase"/>
    <property type="match status" value="1"/>
</dbReference>
<dbReference type="SFLD" id="SFLDG00002">
    <property type="entry name" value="C1.7:_P-type_atpase_like"/>
    <property type="match status" value="1"/>
</dbReference>
<comment type="function">
    <text evidence="16">Part of the high-affinity ATP-driven potassium transport (or Kdp) system, which catalyzes the hydrolysis of ATP coupled with the electrogenic transport of potassium into the cytoplasm. This subunit is responsible for energy coupling to the transport system and for the release of the potassium ions to the cytoplasm.</text>
</comment>
<dbReference type="Gene3D" id="3.40.1110.10">
    <property type="entry name" value="Calcium-transporting ATPase, cytoplasmic domain N"/>
    <property type="match status" value="1"/>
</dbReference>
<dbReference type="OrthoDB" id="9814270at2"/>
<feature type="transmembrane region" description="Helical" evidence="16">
    <location>
        <begin position="617"/>
        <end position="635"/>
    </location>
</feature>
<evidence type="ECO:0000256" key="11">
    <source>
        <dbReference type="ARBA" id="ARBA00022958"/>
    </source>
</evidence>
<dbReference type="Proteomes" id="UP000091914">
    <property type="component" value="Unassembled WGS sequence"/>
</dbReference>
<feature type="active site" description="4-aspartylphosphate intermediate" evidence="16">
    <location>
        <position position="335"/>
    </location>
</feature>
<keyword evidence="13 16" id="KW-1133">Transmembrane helix</keyword>
<feature type="transmembrane region" description="Helical" evidence="16">
    <location>
        <begin position="278"/>
        <end position="304"/>
    </location>
</feature>
<dbReference type="SUPFAM" id="SSF81665">
    <property type="entry name" value="Calcium ATPase, transmembrane domain M"/>
    <property type="match status" value="1"/>
</dbReference>
<accession>A0A1A0VSH1</accession>
<evidence type="ECO:0000256" key="2">
    <source>
        <dbReference type="ARBA" id="ARBA00022448"/>
    </source>
</evidence>
<feature type="binding site" evidence="16">
    <location>
        <position position="376"/>
    </location>
    <ligand>
        <name>ATP</name>
        <dbReference type="ChEBI" id="CHEBI:30616"/>
    </ligand>
</feature>
<keyword evidence="2 16" id="KW-0813">Transport</keyword>